<evidence type="ECO:0000259" key="2">
    <source>
        <dbReference type="Pfam" id="PF00391"/>
    </source>
</evidence>
<feature type="compositionally biased region" description="Basic and acidic residues" evidence="1">
    <location>
        <begin position="881"/>
        <end position="893"/>
    </location>
</feature>
<dbReference type="GO" id="GO:0016301">
    <property type="term" value="F:kinase activity"/>
    <property type="evidence" value="ECO:0007669"/>
    <property type="project" value="UniProtKB-KW"/>
</dbReference>
<dbReference type="Gene3D" id="3.30.470.20">
    <property type="entry name" value="ATP-grasp fold, B domain"/>
    <property type="match status" value="1"/>
</dbReference>
<accession>A0A370GSN8</accession>
<protein>
    <submittedName>
        <fullName evidence="4">Pyruvate,water dikinase</fullName>
    </submittedName>
</protein>
<dbReference type="InterPro" id="IPR002192">
    <property type="entry name" value="PPDK_AMP/ATP-bd"/>
</dbReference>
<feature type="domain" description="Pyruvate phosphate dikinase AMP/ATP-binding" evidence="3">
    <location>
        <begin position="18"/>
        <end position="308"/>
    </location>
</feature>
<proteinExistence type="predicted"/>
<dbReference type="PANTHER" id="PTHR43615">
    <property type="entry name" value="PHOSPHOENOLPYRUVATE SYNTHASE-RELATED"/>
    <property type="match status" value="1"/>
</dbReference>
<dbReference type="Gene3D" id="3.50.30.10">
    <property type="entry name" value="Phosphohistidine domain"/>
    <property type="match status" value="1"/>
</dbReference>
<dbReference type="NCBIfam" id="NF004881">
    <property type="entry name" value="PRK06241.2-2"/>
    <property type="match status" value="1"/>
</dbReference>
<dbReference type="Pfam" id="PF01326">
    <property type="entry name" value="PPDK_N"/>
    <property type="match status" value="1"/>
</dbReference>
<name>A0A370GSN8_9NOCA</name>
<dbReference type="SUPFAM" id="SSF56059">
    <property type="entry name" value="Glutathione synthetase ATP-binding domain-like"/>
    <property type="match status" value="1"/>
</dbReference>
<dbReference type="STRING" id="1210089.GCA_001613165_06799"/>
<dbReference type="EMBL" id="QQAZ01000015">
    <property type="protein sequence ID" value="RDI44943.1"/>
    <property type="molecule type" value="Genomic_DNA"/>
</dbReference>
<keyword evidence="4" id="KW-0670">Pyruvate</keyword>
<sequence length="906" mass="98302">MTGSLLLDAAAALTAGEARVGGKAVGLARLGAAGAEVPWWSVLPIEAFVAHLERAELLELAEKAVAVDDSGAVEQLRQAIIDAPVDPDLAAAVAGALAARGPFAVRSSAVGEDGAERSFAGMHDSYLFVADADAVLDAVKRCWASVFNTRALAYRRDGGAHDELPAIAVVVQQMVEGEVSGVLFTENPTGGEGELLISACWGLGEGIVHGVCNTDDLVLAHDGRELSVTVTDKDVRVVRDPSGGTRTEPVPDGARTIRCLDSDAARGLASQALAVVESLGAPQDIEWTIRDGRPVLLQTRPITARAKNDSVLGAWRTVWDNSNIQESFNGVTTPLTFSWAVAAYEVVFRETLRLVRVDERVIARHRPVLRNMIGLVDGRVYYNINNWYRLLLLGPWFDRNKDDVEKMMGLEHPVDFVEGIHLSRLEKIRRIPGLLPVAAGLAARLSRRESLVRRFQREVGAEIATIGREVATADDLSELVVLADRVLELFGQWAVPNLNDLYLSNQAGRARRLLAPTVGTDEAAEIVAGLLAAQTSLASLEPTLRLMRLAAEIRRSPDLVAVLEAGTPEEAVAALAAADPAIAAELDSYVEQFGDRCMGEQKLETVSLRQDRSFLAKILRNYVADESIDADLLERTQRDNQHAVERRAFDTLPPRRRRRLENVLRGARDAVSARESMRLTRTRLVGLTRTIYLEAGARLHAGGLLDEPRQVFYLTKDEIGDLVEGRAVTTDLAALARLRAAEYHDRHRQALPANQFETLGPPQHGRRVVPHPDPVAAQGRILRGTGCWPGVVEAELRIVHDPRDDLDVSGRILVANRTDPGWAPLFPSVRGLLIERGSTLSHSAVIARELGIPTVVGVPGLLTTVRDGECVRLDGGSGIVERLDEPESGETTRGETTSEGVPWNAQ</sequence>
<dbReference type="InterPro" id="IPR036637">
    <property type="entry name" value="Phosphohistidine_dom_sf"/>
</dbReference>
<gene>
    <name evidence="4" type="ORF">DFR68_11595</name>
</gene>
<keyword evidence="4" id="KW-0418">Kinase</keyword>
<keyword evidence="4" id="KW-0808">Transferase</keyword>
<evidence type="ECO:0000259" key="3">
    <source>
        <dbReference type="Pfam" id="PF01326"/>
    </source>
</evidence>
<dbReference type="Pfam" id="PF00391">
    <property type="entry name" value="PEP-utilizers"/>
    <property type="match status" value="1"/>
</dbReference>
<feature type="region of interest" description="Disordered" evidence="1">
    <location>
        <begin position="880"/>
        <end position="906"/>
    </location>
</feature>
<dbReference type="SUPFAM" id="SSF52009">
    <property type="entry name" value="Phosphohistidine domain"/>
    <property type="match status" value="1"/>
</dbReference>
<evidence type="ECO:0000256" key="1">
    <source>
        <dbReference type="SAM" id="MobiDB-lite"/>
    </source>
</evidence>
<dbReference type="GO" id="GO:0005524">
    <property type="term" value="F:ATP binding"/>
    <property type="evidence" value="ECO:0007669"/>
    <property type="project" value="InterPro"/>
</dbReference>
<evidence type="ECO:0000313" key="5">
    <source>
        <dbReference type="Proteomes" id="UP000255355"/>
    </source>
</evidence>
<evidence type="ECO:0000313" key="4">
    <source>
        <dbReference type="EMBL" id="RDI44943.1"/>
    </source>
</evidence>
<dbReference type="InterPro" id="IPR013815">
    <property type="entry name" value="ATP_grasp_subdomain_1"/>
</dbReference>
<dbReference type="InterPro" id="IPR051549">
    <property type="entry name" value="PEP_Utilizing_Enz"/>
</dbReference>
<reference evidence="4 5" key="1">
    <citation type="submission" date="2018-07" db="EMBL/GenBank/DDBJ databases">
        <title>Genomic Encyclopedia of Type Strains, Phase IV (KMG-IV): sequencing the most valuable type-strain genomes for metagenomic binning, comparative biology and taxonomic classification.</title>
        <authorList>
            <person name="Goeker M."/>
        </authorList>
    </citation>
    <scope>NUCLEOTIDE SEQUENCE [LARGE SCALE GENOMIC DNA]</scope>
    <source>
        <strain evidence="4 5">DSM 44952</strain>
    </source>
</reference>
<comment type="caution">
    <text evidence="4">The sequence shown here is derived from an EMBL/GenBank/DDBJ whole genome shotgun (WGS) entry which is preliminary data.</text>
</comment>
<feature type="domain" description="PEP-utilising enzyme mobile" evidence="2">
    <location>
        <begin position="810"/>
        <end position="878"/>
    </location>
</feature>
<dbReference type="Gene3D" id="3.30.1490.20">
    <property type="entry name" value="ATP-grasp fold, A domain"/>
    <property type="match status" value="1"/>
</dbReference>
<dbReference type="PANTHER" id="PTHR43615:SF1">
    <property type="entry name" value="PPDK_N DOMAIN-CONTAINING PROTEIN"/>
    <property type="match status" value="1"/>
</dbReference>
<dbReference type="RefSeq" id="WP_068029417.1">
    <property type="nucleotide sequence ID" value="NZ_QQAZ01000015.1"/>
</dbReference>
<dbReference type="Proteomes" id="UP000255355">
    <property type="component" value="Unassembled WGS sequence"/>
</dbReference>
<dbReference type="InterPro" id="IPR008279">
    <property type="entry name" value="PEP-util_enz_mobile_dom"/>
</dbReference>
<organism evidence="4 5">
    <name type="scientific">Nocardia mexicana</name>
    <dbReference type="NCBI Taxonomy" id="279262"/>
    <lineage>
        <taxon>Bacteria</taxon>
        <taxon>Bacillati</taxon>
        <taxon>Actinomycetota</taxon>
        <taxon>Actinomycetes</taxon>
        <taxon>Mycobacteriales</taxon>
        <taxon>Nocardiaceae</taxon>
        <taxon>Nocardia</taxon>
    </lineage>
</organism>
<keyword evidence="5" id="KW-1185">Reference proteome</keyword>
<dbReference type="AlphaFoldDB" id="A0A370GSN8"/>
<dbReference type="OrthoDB" id="9765468at2"/>